<dbReference type="OrthoDB" id="981921at2"/>
<evidence type="ECO:0000256" key="1">
    <source>
        <dbReference type="SAM" id="MobiDB-lite"/>
    </source>
</evidence>
<dbReference type="PROSITE" id="PS51257">
    <property type="entry name" value="PROKAR_LIPOPROTEIN"/>
    <property type="match status" value="1"/>
</dbReference>
<accession>H6L8Y9</accession>
<name>H6L8Y9_SAPGL</name>
<dbReference type="HOGENOM" id="CLU_1814454_0_0_10"/>
<evidence type="ECO:0000313" key="4">
    <source>
        <dbReference type="Proteomes" id="UP000007519"/>
    </source>
</evidence>
<feature type="region of interest" description="Disordered" evidence="1">
    <location>
        <begin position="113"/>
        <end position="142"/>
    </location>
</feature>
<reference evidence="3 4" key="1">
    <citation type="journal article" date="2012" name="Stand. Genomic Sci.">
        <title>Complete genome sequencing and analysis of Saprospira grandis str. Lewin, a predatory marine bacterium.</title>
        <authorList>
            <person name="Saw J.H."/>
            <person name="Yuryev A."/>
            <person name="Kanbe M."/>
            <person name="Hou S."/>
            <person name="Young A.G."/>
            <person name="Aizawa S."/>
            <person name="Alam M."/>
        </authorList>
    </citation>
    <scope>NUCLEOTIDE SEQUENCE [LARGE SCALE GENOMIC DNA]</scope>
    <source>
        <strain evidence="3 4">Lewin</strain>
    </source>
</reference>
<feature type="domain" description="DUF4296" evidence="2">
    <location>
        <begin position="27"/>
        <end position="107"/>
    </location>
</feature>
<protein>
    <recommendedName>
        <fullName evidence="2">DUF4296 domain-containing protein</fullName>
    </recommendedName>
</protein>
<dbReference type="STRING" id="984262.SGRA_0386"/>
<dbReference type="EMBL" id="CP002831">
    <property type="protein sequence ID" value="AFC23125.1"/>
    <property type="molecule type" value="Genomic_DNA"/>
</dbReference>
<proteinExistence type="predicted"/>
<sequence>MFKVLIYSSCLFLLLACYRPLETETPILGEQEIIPFLVDLHLAEAKLAEYNSLTILAKDSLAAEQYATLFQIHQISPTDFQQSMQAYMGNPEALQQLYEKVVEALLAHELKHSERTKKGKKSSATEAIKRIEQVRDSSKKEN</sequence>
<dbReference type="RefSeq" id="WP_014373372.1">
    <property type="nucleotide sequence ID" value="NC_016940.1"/>
</dbReference>
<dbReference type="AlphaFoldDB" id="H6L8Y9"/>
<evidence type="ECO:0000259" key="2">
    <source>
        <dbReference type="Pfam" id="PF14129"/>
    </source>
</evidence>
<evidence type="ECO:0000313" key="3">
    <source>
        <dbReference type="EMBL" id="AFC23125.1"/>
    </source>
</evidence>
<feature type="compositionally biased region" description="Basic and acidic residues" evidence="1">
    <location>
        <begin position="127"/>
        <end position="142"/>
    </location>
</feature>
<dbReference type="KEGG" id="sgn:SGRA_0386"/>
<dbReference type="InterPro" id="IPR025381">
    <property type="entry name" value="DUF4296"/>
</dbReference>
<dbReference type="Proteomes" id="UP000007519">
    <property type="component" value="Chromosome"/>
</dbReference>
<dbReference type="Pfam" id="PF14129">
    <property type="entry name" value="DUF4296"/>
    <property type="match status" value="1"/>
</dbReference>
<keyword evidence="4" id="KW-1185">Reference proteome</keyword>
<organism evidence="3 4">
    <name type="scientific">Saprospira grandis (strain Lewin)</name>
    <dbReference type="NCBI Taxonomy" id="984262"/>
    <lineage>
        <taxon>Bacteria</taxon>
        <taxon>Pseudomonadati</taxon>
        <taxon>Bacteroidota</taxon>
        <taxon>Saprospiria</taxon>
        <taxon>Saprospirales</taxon>
        <taxon>Saprospiraceae</taxon>
        <taxon>Saprospira</taxon>
    </lineage>
</organism>
<gene>
    <name evidence="3" type="ordered locus">SGRA_0386</name>
</gene>